<dbReference type="AlphaFoldDB" id="A0AAW4PK70"/>
<accession>A0AAW4PK70</accession>
<dbReference type="SUPFAM" id="SSF51735">
    <property type="entry name" value="NAD(P)-binding Rossmann-fold domains"/>
    <property type="match status" value="1"/>
</dbReference>
<gene>
    <name evidence="3" type="ORF">EGH23_23095</name>
</gene>
<evidence type="ECO:0000313" key="4">
    <source>
        <dbReference type="Proteomes" id="UP001430455"/>
    </source>
</evidence>
<evidence type="ECO:0000313" key="3">
    <source>
        <dbReference type="EMBL" id="MBX0297760.1"/>
    </source>
</evidence>
<name>A0AAW4PK70_9EURY</name>
<comment type="similarity">
    <text evidence="1">Belongs to the NAD(P)-dependent epimerase/dehydratase family.</text>
</comment>
<dbReference type="InterPro" id="IPR001509">
    <property type="entry name" value="Epimerase_deHydtase"/>
</dbReference>
<dbReference type="Pfam" id="PF01370">
    <property type="entry name" value="Epimerase"/>
    <property type="match status" value="1"/>
</dbReference>
<keyword evidence="4" id="KW-1185">Reference proteome</keyword>
<organism evidence="3 4">
    <name type="scientific">Haloarcula nitratireducens</name>
    <dbReference type="NCBI Taxonomy" id="2487749"/>
    <lineage>
        <taxon>Archaea</taxon>
        <taxon>Methanobacteriati</taxon>
        <taxon>Methanobacteriota</taxon>
        <taxon>Stenosarchaea group</taxon>
        <taxon>Halobacteria</taxon>
        <taxon>Halobacteriales</taxon>
        <taxon>Haloarculaceae</taxon>
        <taxon>Haloarcula</taxon>
    </lineage>
</organism>
<reference evidence="3 4" key="1">
    <citation type="submission" date="2021-06" db="EMBL/GenBank/DDBJ databases">
        <title>Halomicroarcula sp. a new haloarchaeum isolated from saline soil.</title>
        <authorList>
            <person name="Duran-Viseras A."/>
            <person name="Sanchez-Porro C."/>
            <person name="Ventosa A."/>
        </authorList>
    </citation>
    <scope>NUCLEOTIDE SEQUENCE [LARGE SCALE GENOMIC DNA]</scope>
    <source>
        <strain evidence="3 4">F27</strain>
    </source>
</reference>
<protein>
    <submittedName>
        <fullName evidence="3">NAD-dependent epimerase/dehydratase family protein</fullName>
    </submittedName>
</protein>
<dbReference type="PANTHER" id="PTHR43000">
    <property type="entry name" value="DTDP-D-GLUCOSE 4,6-DEHYDRATASE-RELATED"/>
    <property type="match status" value="1"/>
</dbReference>
<proteinExistence type="inferred from homology"/>
<feature type="domain" description="NAD-dependent epimerase/dehydratase" evidence="2">
    <location>
        <begin position="100"/>
        <end position="335"/>
    </location>
</feature>
<dbReference type="Gene3D" id="3.40.50.720">
    <property type="entry name" value="NAD(P)-binding Rossmann-like Domain"/>
    <property type="match status" value="1"/>
</dbReference>
<dbReference type="RefSeq" id="WP_220582344.1">
    <property type="nucleotide sequence ID" value="NZ_RKLT01000027.1"/>
</dbReference>
<dbReference type="EMBL" id="RKLT01000027">
    <property type="protein sequence ID" value="MBX0297760.1"/>
    <property type="molecule type" value="Genomic_DNA"/>
</dbReference>
<comment type="caution">
    <text evidence="3">The sequence shown here is derived from an EMBL/GenBank/DDBJ whole genome shotgun (WGS) entry which is preliminary data.</text>
</comment>
<sequence>MRGCGYVSTLWPLVSLTTFRVRPTKERSARVPETSALPSEVFSTDSIATRTPLVRVNSMNSDSVPCNPWLLRKQYAWATDGFFMSLFDIICMVDWNDQRVLITGGLGFAGSNLARRMLDEGADVVLLDTVREEKLLTVEDIRDDVEIADVDVREEEPIRNYVSEADTVYHLAAKSSRPAANEEPRKNLQINCGGPLNVLESAADLGNPPRVVYVSSLATLGNVPGTIDESTEPKPVDMYGIHKRTVEDYCQLYTRLKDVPTTVVRPANLYGPRAPLHDTGYGIINQFVGDALRDESLSVFEPSDLRDFLFIEDMVDALTHIGQDDRAIGEKYVLGTGESRTMKQAAELVTDTAGGGSLELVPWTETWQGIRRGDVVIDPSKIEEQLGWSTSVDLEEGLEKTVDFYKSNREKYLD</sequence>
<dbReference type="InterPro" id="IPR036291">
    <property type="entry name" value="NAD(P)-bd_dom_sf"/>
</dbReference>
<evidence type="ECO:0000256" key="1">
    <source>
        <dbReference type="ARBA" id="ARBA00007637"/>
    </source>
</evidence>
<dbReference type="Proteomes" id="UP001430455">
    <property type="component" value="Unassembled WGS sequence"/>
</dbReference>
<evidence type="ECO:0000259" key="2">
    <source>
        <dbReference type="Pfam" id="PF01370"/>
    </source>
</evidence>